<dbReference type="InterPro" id="IPR036094">
    <property type="entry name" value="NadA_sf"/>
</dbReference>
<reference evidence="11 12" key="1">
    <citation type="journal article" date="2015" name="Genome Announc.">
        <title>Expanding the biotechnology potential of lactobacilli through comparative genomics of 213 strains and associated genera.</title>
        <authorList>
            <person name="Sun Z."/>
            <person name="Harris H.M."/>
            <person name="McCann A."/>
            <person name="Guo C."/>
            <person name="Argimon S."/>
            <person name="Zhang W."/>
            <person name="Yang X."/>
            <person name="Jeffery I.B."/>
            <person name="Cooney J.C."/>
            <person name="Kagawa T.F."/>
            <person name="Liu W."/>
            <person name="Song Y."/>
            <person name="Salvetti E."/>
            <person name="Wrobel A."/>
            <person name="Rasinkangas P."/>
            <person name="Parkhill J."/>
            <person name="Rea M.C."/>
            <person name="O'Sullivan O."/>
            <person name="Ritari J."/>
            <person name="Douillard F.P."/>
            <person name="Paul Ross R."/>
            <person name="Yang R."/>
            <person name="Briner A.E."/>
            <person name="Felis G.E."/>
            <person name="de Vos W.M."/>
            <person name="Barrangou R."/>
            <person name="Klaenhammer T.R."/>
            <person name="Caufield P.W."/>
            <person name="Cui Y."/>
            <person name="Zhang H."/>
            <person name="O'Toole P.W."/>
        </authorList>
    </citation>
    <scope>NUCLEOTIDE SEQUENCE [LARGE SCALE GENOMIC DNA]</scope>
    <source>
        <strain evidence="11 12">DSM 20003</strain>
    </source>
</reference>
<dbReference type="Pfam" id="PF02445">
    <property type="entry name" value="NadA"/>
    <property type="match status" value="1"/>
</dbReference>
<evidence type="ECO:0000313" key="12">
    <source>
        <dbReference type="Proteomes" id="UP000051461"/>
    </source>
</evidence>
<feature type="binding site" evidence="10">
    <location>
        <position position="61"/>
    </location>
    <ligand>
        <name>iminosuccinate</name>
        <dbReference type="ChEBI" id="CHEBI:77875"/>
    </ligand>
</feature>
<comment type="pathway">
    <text evidence="1 10">Cofactor biosynthesis; NAD(+) biosynthesis; quinolinate from iminoaspartate: step 1/1.</text>
</comment>
<dbReference type="GO" id="GO:0008987">
    <property type="term" value="F:quinolinate synthetase A activity"/>
    <property type="evidence" value="ECO:0007669"/>
    <property type="project" value="UniProtKB-UniRule"/>
</dbReference>
<evidence type="ECO:0000256" key="1">
    <source>
        <dbReference type="ARBA" id="ARBA00005065"/>
    </source>
</evidence>
<evidence type="ECO:0000256" key="9">
    <source>
        <dbReference type="ARBA" id="ARBA00023014"/>
    </source>
</evidence>
<dbReference type="InterPro" id="IPR023515">
    <property type="entry name" value="Quinolinate_synth_A_type3"/>
</dbReference>
<dbReference type="NCBIfam" id="NF006883">
    <property type="entry name" value="PRK09375.2-4"/>
    <property type="match status" value="1"/>
</dbReference>
<feature type="binding site" evidence="10">
    <location>
        <position position="270"/>
    </location>
    <ligand>
        <name>iminosuccinate</name>
        <dbReference type="ChEBI" id="CHEBI:77875"/>
    </ligand>
</feature>
<keyword evidence="12" id="KW-1185">Reference proteome</keyword>
<dbReference type="STRING" id="1423726.FC07_GL000764"/>
<keyword evidence="8 10" id="KW-0408">Iron</keyword>
<keyword evidence="4 10" id="KW-0963">Cytoplasm</keyword>
<dbReference type="OrthoDB" id="9801204at2"/>
<evidence type="ECO:0000256" key="4">
    <source>
        <dbReference type="ARBA" id="ARBA00022490"/>
    </source>
</evidence>
<comment type="function">
    <text evidence="10">Catalyzes the condensation of iminoaspartate with dihydroxyacetone phosphate to form quinolinate.</text>
</comment>
<comment type="cofactor">
    <cofactor evidence="10">
        <name>[4Fe-4S] cluster</name>
        <dbReference type="ChEBI" id="CHEBI:49883"/>
    </cofactor>
    <text evidence="10">Binds 1 [4Fe-4S] cluster per subunit.</text>
</comment>
<protein>
    <recommendedName>
        <fullName evidence="2 10">Quinolinate synthase</fullName>
        <ecNumber evidence="2 10">2.5.1.72</ecNumber>
    </recommendedName>
</protein>
<dbReference type="SUPFAM" id="SSF142754">
    <property type="entry name" value="NadA-like"/>
    <property type="match status" value="1"/>
</dbReference>
<feature type="binding site" evidence="10">
    <location>
        <position position="108"/>
    </location>
    <ligand>
        <name>[4Fe-4S] cluster</name>
        <dbReference type="ChEBI" id="CHEBI:49883"/>
    </ligand>
</feature>
<dbReference type="AlphaFoldDB" id="A0A0R1GTL3"/>
<dbReference type="PATRIC" id="fig|1423726.3.peg.786"/>
<feature type="binding site" evidence="10">
    <location>
        <begin position="139"/>
        <end position="141"/>
    </location>
    <ligand>
        <name>iminosuccinate</name>
        <dbReference type="ChEBI" id="CHEBI:77875"/>
    </ligand>
</feature>
<comment type="subcellular location">
    <subcellularLocation>
        <location evidence="10">Cytoplasm</location>
    </subcellularLocation>
</comment>
<dbReference type="GO" id="GO:0046872">
    <property type="term" value="F:metal ion binding"/>
    <property type="evidence" value="ECO:0007669"/>
    <property type="project" value="UniProtKB-KW"/>
</dbReference>
<evidence type="ECO:0000256" key="7">
    <source>
        <dbReference type="ARBA" id="ARBA00022723"/>
    </source>
</evidence>
<feature type="binding site" evidence="10">
    <location>
        <position position="316"/>
    </location>
    <ligand>
        <name>[4Fe-4S] cluster</name>
        <dbReference type="ChEBI" id="CHEBI:49883"/>
    </ligand>
</feature>
<keyword evidence="3 10" id="KW-0004">4Fe-4S</keyword>
<evidence type="ECO:0000256" key="3">
    <source>
        <dbReference type="ARBA" id="ARBA00022485"/>
    </source>
</evidence>
<dbReference type="GO" id="GO:0005829">
    <property type="term" value="C:cytosol"/>
    <property type="evidence" value="ECO:0007669"/>
    <property type="project" value="TreeGrafter"/>
</dbReference>
<feature type="binding site" evidence="10">
    <location>
        <position position="44"/>
    </location>
    <ligand>
        <name>iminosuccinate</name>
        <dbReference type="ChEBI" id="CHEBI:77875"/>
    </ligand>
</feature>
<dbReference type="NCBIfam" id="TIGR00550">
    <property type="entry name" value="nadA"/>
    <property type="match status" value="1"/>
</dbReference>
<keyword evidence="9 10" id="KW-0411">Iron-sulfur</keyword>
<evidence type="ECO:0000256" key="2">
    <source>
        <dbReference type="ARBA" id="ARBA00012669"/>
    </source>
</evidence>
<organism evidence="11 12">
    <name type="scientific">Loigolactobacillus bifermentans DSM 20003</name>
    <dbReference type="NCBI Taxonomy" id="1423726"/>
    <lineage>
        <taxon>Bacteria</taxon>
        <taxon>Bacillati</taxon>
        <taxon>Bacillota</taxon>
        <taxon>Bacilli</taxon>
        <taxon>Lactobacillales</taxon>
        <taxon>Lactobacillaceae</taxon>
        <taxon>Loigolactobacillus</taxon>
    </lineage>
</organism>
<evidence type="ECO:0000256" key="5">
    <source>
        <dbReference type="ARBA" id="ARBA00022642"/>
    </source>
</evidence>
<comment type="similarity">
    <text evidence="10">Belongs to the quinolinate synthase family. Type 3 subfamily.</text>
</comment>
<feature type="binding site" evidence="10">
    <location>
        <position position="160"/>
    </location>
    <ligand>
        <name>iminosuccinate</name>
        <dbReference type="ChEBI" id="CHEBI:77875"/>
    </ligand>
</feature>
<comment type="caution">
    <text evidence="11">The sequence shown here is derived from an EMBL/GenBank/DDBJ whole genome shotgun (WGS) entry which is preliminary data.</text>
</comment>
<dbReference type="Gene3D" id="3.40.50.10800">
    <property type="entry name" value="NadA-like"/>
    <property type="match status" value="3"/>
</dbReference>
<proteinExistence type="inferred from homology"/>
<evidence type="ECO:0000313" key="11">
    <source>
        <dbReference type="EMBL" id="KRK34199.1"/>
    </source>
</evidence>
<sequence length="364" mass="40253">MTLLSEFQQTQLPASYANLDPATLTQHIQAAKAQLGSKLLLLAHHYQKDEIVAQADFVGDSLQLAQLAAKNHQADYIVFCGVHFMAETADMLTAADQQVILPDLNAGCSMADMANMYQVTAAWQAIQARYPDEVMPVTYVNSSAAVKAFVGEHGGVIVTSGNAEKVLQWAFTQKQRLFFLPDQHLGRNTAYQLGVPLEQMVLWDPTQGQFKGQADQATRIILWEGWCAVHQQFNVAQIKALRVQDPAIKIIVHPECAYEVVQAADVVGSTHKIMTTVQQSPQATHWAVGTDHNLVQRMQATLPQKIDFINPIACACMTMNRIKLPHLAWCLDQLVAGQVPNQIKVDPETTEKSLSALQRMLMLS</sequence>
<evidence type="ECO:0000256" key="8">
    <source>
        <dbReference type="ARBA" id="ARBA00023004"/>
    </source>
</evidence>
<accession>A0A0R1GTL3</accession>
<dbReference type="InterPro" id="IPR003473">
    <property type="entry name" value="NadA"/>
</dbReference>
<dbReference type="PANTHER" id="PTHR30573">
    <property type="entry name" value="QUINOLINATE SYNTHETASE A"/>
    <property type="match status" value="1"/>
</dbReference>
<feature type="binding site" evidence="10">
    <location>
        <begin position="253"/>
        <end position="255"/>
    </location>
    <ligand>
        <name>iminosuccinate</name>
        <dbReference type="ChEBI" id="CHEBI:77875"/>
    </ligand>
</feature>
<dbReference type="RefSeq" id="WP_057905181.1">
    <property type="nucleotide sequence ID" value="NZ_AZDA01000093.1"/>
</dbReference>
<gene>
    <name evidence="10" type="primary">nadA</name>
    <name evidence="11" type="ORF">FC07_GL000764</name>
</gene>
<dbReference type="GO" id="GO:0034628">
    <property type="term" value="P:'de novo' NAD+ biosynthetic process from L-aspartate"/>
    <property type="evidence" value="ECO:0007669"/>
    <property type="project" value="TreeGrafter"/>
</dbReference>
<dbReference type="EC" id="2.5.1.72" evidence="2 10"/>
<evidence type="ECO:0000256" key="10">
    <source>
        <dbReference type="HAMAP-Rule" id="MF_00569"/>
    </source>
</evidence>
<feature type="binding site" evidence="10">
    <location>
        <position position="227"/>
    </location>
    <ligand>
        <name>[4Fe-4S] cluster</name>
        <dbReference type="ChEBI" id="CHEBI:49883"/>
    </ligand>
</feature>
<comment type="catalytic activity">
    <reaction evidence="10">
        <text>iminosuccinate + dihydroxyacetone phosphate = quinolinate + phosphate + 2 H2O + H(+)</text>
        <dbReference type="Rhea" id="RHEA:25888"/>
        <dbReference type="ChEBI" id="CHEBI:15377"/>
        <dbReference type="ChEBI" id="CHEBI:15378"/>
        <dbReference type="ChEBI" id="CHEBI:29959"/>
        <dbReference type="ChEBI" id="CHEBI:43474"/>
        <dbReference type="ChEBI" id="CHEBI:57642"/>
        <dbReference type="ChEBI" id="CHEBI:77875"/>
        <dbReference type="EC" id="2.5.1.72"/>
    </reaction>
</comment>
<dbReference type="GO" id="GO:0051539">
    <property type="term" value="F:4 iron, 4 sulfur cluster binding"/>
    <property type="evidence" value="ECO:0007669"/>
    <property type="project" value="UniProtKB-KW"/>
</dbReference>
<dbReference type="Proteomes" id="UP000051461">
    <property type="component" value="Unassembled WGS sequence"/>
</dbReference>
<dbReference type="EMBL" id="AZDA01000093">
    <property type="protein sequence ID" value="KRK34199.1"/>
    <property type="molecule type" value="Genomic_DNA"/>
</dbReference>
<dbReference type="HAMAP" id="MF_00569">
    <property type="entry name" value="NadA_type3"/>
    <property type="match status" value="1"/>
</dbReference>
<keyword evidence="7 10" id="KW-0479">Metal-binding</keyword>
<evidence type="ECO:0000256" key="6">
    <source>
        <dbReference type="ARBA" id="ARBA00022679"/>
    </source>
</evidence>
<keyword evidence="5 10" id="KW-0662">Pyridine nucleotide biosynthesis</keyword>
<keyword evidence="6 10" id="KW-0808">Transferase</keyword>
<dbReference type="PANTHER" id="PTHR30573:SF0">
    <property type="entry name" value="QUINOLINATE SYNTHASE, CHLOROPLASTIC"/>
    <property type="match status" value="1"/>
</dbReference>
<dbReference type="UniPathway" id="UPA00253">
    <property type="reaction ID" value="UER00327"/>
</dbReference>
<name>A0A0R1GTL3_9LACO</name>